<comment type="similarity">
    <text evidence="1">Belongs to the polypeptide deformylase family.</text>
</comment>
<comment type="caution">
    <text evidence="2">The sequence shown here is derived from an EMBL/GenBank/DDBJ whole genome shotgun (WGS) entry which is preliminary data.</text>
</comment>
<dbReference type="InterPro" id="IPR023635">
    <property type="entry name" value="Peptide_deformylase"/>
</dbReference>
<reference evidence="2" key="1">
    <citation type="submission" date="2018-01" db="EMBL/GenBank/DDBJ databases">
        <authorList>
            <person name="Chaillou S."/>
        </authorList>
    </citation>
    <scope>NUCLEOTIDE SEQUENCE [LARGE SCALE GENOMIC DNA]</scope>
    <source>
        <strain evidence="2">MFPC41A2801</strain>
    </source>
</reference>
<evidence type="ECO:0000313" key="2">
    <source>
        <dbReference type="EMBL" id="SPC37589.1"/>
    </source>
</evidence>
<dbReference type="RefSeq" id="WP_106483081.1">
    <property type="nucleotide sequence ID" value="NZ_LT984417.1"/>
</dbReference>
<dbReference type="PIRSF" id="PIRSF004749">
    <property type="entry name" value="Pep_def"/>
    <property type="match status" value="1"/>
</dbReference>
<dbReference type="PRINTS" id="PR01576">
    <property type="entry name" value="PDEFORMYLASE"/>
</dbReference>
<dbReference type="EC" id="3.5.1.88" evidence="2"/>
<dbReference type="EMBL" id="OGVC01000009">
    <property type="protein sequence ID" value="SPC37589.1"/>
    <property type="molecule type" value="Genomic_DNA"/>
</dbReference>
<sequence length="136" mass="15160">MIKPIMHDPTFLAQTATLATVDDKQVITDLLDTLAANTERCVGMAANMIGVNKRIIVCQMGPIALPLVNPTIIKKSAPYETEEGCLSLTGQRATTRYDQITVRYQDRQFKTQEQAFTGWIAQIIQHEVDHCEGILI</sequence>
<dbReference type="NCBIfam" id="NF006670">
    <property type="entry name" value="PRK09218.1"/>
    <property type="match status" value="1"/>
</dbReference>
<dbReference type="SUPFAM" id="SSF56420">
    <property type="entry name" value="Peptide deformylase"/>
    <property type="match status" value="1"/>
</dbReference>
<gene>
    <name evidence="2" type="primary">def</name>
    <name evidence="2" type="ORF">LFUMFP_170055</name>
</gene>
<keyword evidence="3" id="KW-1185">Reference proteome</keyword>
<evidence type="ECO:0000313" key="3">
    <source>
        <dbReference type="Proteomes" id="UP000238739"/>
    </source>
</evidence>
<keyword evidence="2" id="KW-0378">Hydrolase</keyword>
<dbReference type="PANTHER" id="PTHR10458:SF22">
    <property type="entry name" value="PEPTIDE DEFORMYLASE"/>
    <property type="match status" value="1"/>
</dbReference>
<evidence type="ECO:0000256" key="1">
    <source>
        <dbReference type="ARBA" id="ARBA00010759"/>
    </source>
</evidence>
<organism evidence="2 3">
    <name type="scientific">Latilactobacillus fuchuensis</name>
    <dbReference type="NCBI Taxonomy" id="164393"/>
    <lineage>
        <taxon>Bacteria</taxon>
        <taxon>Bacillati</taxon>
        <taxon>Bacillota</taxon>
        <taxon>Bacilli</taxon>
        <taxon>Lactobacillales</taxon>
        <taxon>Lactobacillaceae</taxon>
        <taxon>Latilactobacillus</taxon>
    </lineage>
</organism>
<dbReference type="InterPro" id="IPR036821">
    <property type="entry name" value="Peptide_deformylase_sf"/>
</dbReference>
<dbReference type="GO" id="GO:0042586">
    <property type="term" value="F:peptide deformylase activity"/>
    <property type="evidence" value="ECO:0007669"/>
    <property type="project" value="UniProtKB-EC"/>
</dbReference>
<dbReference type="Proteomes" id="UP000238739">
    <property type="component" value="Unassembled WGS sequence"/>
</dbReference>
<dbReference type="Pfam" id="PF01327">
    <property type="entry name" value="Pep_deformylase"/>
    <property type="match status" value="1"/>
</dbReference>
<dbReference type="CDD" id="cd00487">
    <property type="entry name" value="Pep_deformylase"/>
    <property type="match status" value="1"/>
</dbReference>
<protein>
    <submittedName>
        <fullName evidence="2">Peptide deformylase</fullName>
        <ecNumber evidence="2">3.5.1.88</ecNumber>
    </submittedName>
</protein>
<accession>A0A2N9DUA5</accession>
<name>A0A2N9DUA5_9LACO</name>
<dbReference type="AlphaFoldDB" id="A0A2N9DUA5"/>
<dbReference type="PANTHER" id="PTHR10458">
    <property type="entry name" value="PEPTIDE DEFORMYLASE"/>
    <property type="match status" value="1"/>
</dbReference>
<dbReference type="Gene3D" id="3.90.45.10">
    <property type="entry name" value="Peptide deformylase"/>
    <property type="match status" value="1"/>
</dbReference>
<proteinExistence type="inferred from homology"/>